<dbReference type="PANTHER" id="PTHR12199:SF5">
    <property type="entry name" value="MUCIN-2-LIKE ISOFORM X1"/>
    <property type="match status" value="1"/>
</dbReference>
<dbReference type="InterPro" id="IPR000082">
    <property type="entry name" value="SEA_dom"/>
</dbReference>
<dbReference type="GeneID" id="110214074"/>
<evidence type="ECO:0000259" key="12">
    <source>
        <dbReference type="PROSITE" id="PS50024"/>
    </source>
</evidence>
<keyword evidence="9" id="KW-0325">Glycoprotein</keyword>
<evidence type="ECO:0000256" key="3">
    <source>
        <dbReference type="ARBA" id="ARBA00004593"/>
    </source>
</evidence>
<keyword evidence="6" id="KW-0358">Heparin-binding</keyword>
<comment type="subcellular location">
    <subcellularLocation>
        <location evidence="2">Cell projection</location>
        <location evidence="2">Cilium</location>
        <location evidence="2">Photoreceptor outer segment</location>
    </subcellularLocation>
    <subcellularLocation>
        <location evidence="1">Photoreceptor inner segment</location>
    </subcellularLocation>
    <subcellularLocation>
        <location evidence="3">Secreted</location>
        <location evidence="3">Extracellular space</location>
        <location evidence="3">Extracellular matrix</location>
        <location evidence="3">Interphotoreceptor matrix</location>
    </subcellularLocation>
</comment>
<dbReference type="InterPro" id="IPR036364">
    <property type="entry name" value="SEA_dom_sf"/>
</dbReference>
<dbReference type="GO" id="GO:0007601">
    <property type="term" value="P:visual perception"/>
    <property type="evidence" value="ECO:0007669"/>
    <property type="project" value="InterPro"/>
</dbReference>
<keyword evidence="11" id="KW-0812">Transmembrane</keyword>
<keyword evidence="4" id="KW-0964">Secreted</keyword>
<evidence type="ECO:0000313" key="13">
    <source>
        <dbReference type="Proteomes" id="UP000515140"/>
    </source>
</evidence>
<sequence length="499" mass="54770">MDSSPTSTVSLENFSSISSVSSSSTTLSVHLTATPTITPYLSWSHPSITESMDSAWSLTSVETELSMPSASSPAQYPLLLDSVSSSPGYNHVTRSLTFKITNEIFTVALYDPTSLVYRLLSENVQNQLTPIYRRAFSSFDRVEVGGFRLGSVAVNTTLVFGNVTQAPSPVDIVWVLYREAKGLGMMLGNLSLAENSIQSEASTLTTLAPLTVHVSFTTMELFESSLLIPGSATYTTLERLTMEPVTPVVLEFYGMHLQEQPLLFFSNDAQWVGVSIVYKFNVPVPVGLQGLADRLAREVRDTHIQKSSISVNEEKAELTVYNLWLRIPKWPFSEGLKDKASKESQELRGRLTHGLTTILKSTENFAEVIVEGFLFSPVIATVRLTYFKAAPSESDVQEWVTKGLRTLEDADGLYLELAVPDFDMPNSGPSGLSEASFPPYAVAMTVLGFLFLLVFPLILVLAFKTNLSSQIAGLCVWKPGCGRQVTASQYTMQSCDLKH</sequence>
<evidence type="ECO:0000256" key="7">
    <source>
        <dbReference type="ARBA" id="ARBA00022729"/>
    </source>
</evidence>
<evidence type="ECO:0000256" key="4">
    <source>
        <dbReference type="ARBA" id="ARBA00022525"/>
    </source>
</evidence>
<proteinExistence type="predicted"/>
<feature type="domain" description="SEA" evidence="12">
    <location>
        <begin position="90"/>
        <end position="204"/>
    </location>
</feature>
<evidence type="ECO:0000313" key="14">
    <source>
        <dbReference type="RefSeq" id="XP_020850384.1"/>
    </source>
</evidence>
<feature type="transmembrane region" description="Helical" evidence="11">
    <location>
        <begin position="440"/>
        <end position="463"/>
    </location>
</feature>
<dbReference type="RefSeq" id="XP_020850384.1">
    <property type="nucleotide sequence ID" value="XM_020994725.1"/>
</dbReference>
<evidence type="ECO:0000256" key="1">
    <source>
        <dbReference type="ARBA" id="ARBA00004437"/>
    </source>
</evidence>
<dbReference type="Gene3D" id="3.30.70.960">
    <property type="entry name" value="SEA domain"/>
    <property type="match status" value="1"/>
</dbReference>
<keyword evidence="8" id="KW-0677">Repeat</keyword>
<dbReference type="AlphaFoldDB" id="A0A6P5L0S1"/>
<evidence type="ECO:0000256" key="8">
    <source>
        <dbReference type="ARBA" id="ARBA00022737"/>
    </source>
</evidence>
<dbReference type="Proteomes" id="UP000515140">
    <property type="component" value="Unplaced"/>
</dbReference>
<evidence type="ECO:0000256" key="9">
    <source>
        <dbReference type="ARBA" id="ARBA00023180"/>
    </source>
</evidence>
<dbReference type="KEGG" id="pcw:110214074"/>
<evidence type="ECO:0000256" key="2">
    <source>
        <dbReference type="ARBA" id="ARBA00004504"/>
    </source>
</evidence>
<dbReference type="GO" id="GO:0001917">
    <property type="term" value="C:photoreceptor inner segment"/>
    <property type="evidence" value="ECO:0007669"/>
    <property type="project" value="UniProtKB-SubCell"/>
</dbReference>
<keyword evidence="7" id="KW-0732">Signal</keyword>
<keyword evidence="11" id="KW-1133">Transmembrane helix</keyword>
<dbReference type="InParanoid" id="A0A6P5L0S1"/>
<evidence type="ECO:0000256" key="10">
    <source>
        <dbReference type="ARBA" id="ARBA00023273"/>
    </source>
</evidence>
<protein>
    <submittedName>
        <fullName evidence="14">Taste receptor cell protein 1-like</fullName>
    </submittedName>
</protein>
<dbReference type="Pfam" id="PF01390">
    <property type="entry name" value="SEA"/>
    <property type="match status" value="1"/>
</dbReference>
<reference evidence="14" key="1">
    <citation type="submission" date="2025-08" db="UniProtKB">
        <authorList>
            <consortium name="RefSeq"/>
        </authorList>
    </citation>
    <scope>IDENTIFICATION</scope>
    <source>
        <tissue evidence="14">Spleen</tissue>
    </source>
</reference>
<dbReference type="GO" id="GO:0001750">
    <property type="term" value="C:photoreceptor outer segment"/>
    <property type="evidence" value="ECO:0007669"/>
    <property type="project" value="UniProtKB-SubCell"/>
</dbReference>
<gene>
    <name evidence="14" type="primary">LOC110214074</name>
</gene>
<dbReference type="PANTHER" id="PTHR12199">
    <property type="entry name" value="INTERPHOTORECEPTOR MATRIX PROTEOGLYCAN"/>
    <property type="match status" value="1"/>
</dbReference>
<dbReference type="GO" id="GO:0033165">
    <property type="term" value="C:interphotoreceptor matrix"/>
    <property type="evidence" value="ECO:0007669"/>
    <property type="project" value="UniProtKB-SubCell"/>
</dbReference>
<keyword evidence="11" id="KW-0472">Membrane</keyword>
<evidence type="ECO:0000256" key="11">
    <source>
        <dbReference type="SAM" id="Phobius"/>
    </source>
</evidence>
<name>A0A6P5L0S1_PHACI</name>
<keyword evidence="13" id="KW-1185">Reference proteome</keyword>
<dbReference type="GO" id="GO:0008201">
    <property type="term" value="F:heparin binding"/>
    <property type="evidence" value="ECO:0007669"/>
    <property type="project" value="UniProtKB-KW"/>
</dbReference>
<organism evidence="13 14">
    <name type="scientific">Phascolarctos cinereus</name>
    <name type="common">Koala</name>
    <dbReference type="NCBI Taxonomy" id="38626"/>
    <lineage>
        <taxon>Eukaryota</taxon>
        <taxon>Metazoa</taxon>
        <taxon>Chordata</taxon>
        <taxon>Craniata</taxon>
        <taxon>Vertebrata</taxon>
        <taxon>Euteleostomi</taxon>
        <taxon>Mammalia</taxon>
        <taxon>Metatheria</taxon>
        <taxon>Diprotodontia</taxon>
        <taxon>Phascolarctidae</taxon>
        <taxon>Phascolarctos</taxon>
    </lineage>
</organism>
<accession>A0A6P5L0S1</accession>
<evidence type="ECO:0000256" key="5">
    <source>
        <dbReference type="ARBA" id="ARBA00022530"/>
    </source>
</evidence>
<keyword evidence="10" id="KW-0966">Cell projection</keyword>
<evidence type="ECO:0000256" key="6">
    <source>
        <dbReference type="ARBA" id="ARBA00022674"/>
    </source>
</evidence>
<dbReference type="SUPFAM" id="SSF82671">
    <property type="entry name" value="SEA domain"/>
    <property type="match status" value="2"/>
</dbReference>
<dbReference type="PROSITE" id="PS50024">
    <property type="entry name" value="SEA"/>
    <property type="match status" value="1"/>
</dbReference>
<keyword evidence="5" id="KW-0272">Extracellular matrix</keyword>
<dbReference type="InterPro" id="IPR039861">
    <property type="entry name" value="IMPG"/>
</dbReference>